<dbReference type="eggNOG" id="KOG1530">
    <property type="taxonomic scope" value="Eukaryota"/>
</dbReference>
<organism evidence="2 3">
    <name type="scientific">Cicer arietinum</name>
    <name type="common">Chickpea</name>
    <name type="synonym">Garbanzo</name>
    <dbReference type="NCBI Taxonomy" id="3827"/>
    <lineage>
        <taxon>Eukaryota</taxon>
        <taxon>Viridiplantae</taxon>
        <taxon>Streptophyta</taxon>
        <taxon>Embryophyta</taxon>
        <taxon>Tracheophyta</taxon>
        <taxon>Spermatophyta</taxon>
        <taxon>Magnoliopsida</taxon>
        <taxon>eudicotyledons</taxon>
        <taxon>Gunneridae</taxon>
        <taxon>Pentapetalae</taxon>
        <taxon>rosids</taxon>
        <taxon>fabids</taxon>
        <taxon>Fabales</taxon>
        <taxon>Fabaceae</taxon>
        <taxon>Papilionoideae</taxon>
        <taxon>50 kb inversion clade</taxon>
        <taxon>NPAAA clade</taxon>
        <taxon>Hologalegina</taxon>
        <taxon>IRL clade</taxon>
        <taxon>Cicereae</taxon>
        <taxon>Cicer</taxon>
    </lineage>
</organism>
<dbReference type="GO" id="GO:0003824">
    <property type="term" value="F:catalytic activity"/>
    <property type="evidence" value="ECO:0007669"/>
    <property type="project" value="InterPro"/>
</dbReference>
<dbReference type="OrthoDB" id="566238at2759"/>
<name>A0A1S2Z1E5_CICAR</name>
<dbReference type="InterPro" id="IPR001763">
    <property type="entry name" value="Rhodanese-like_dom"/>
</dbReference>
<dbReference type="InterPro" id="IPR036873">
    <property type="entry name" value="Rhodanese-like_dom_sf"/>
</dbReference>
<dbReference type="CDD" id="cd00158">
    <property type="entry name" value="RHOD"/>
    <property type="match status" value="1"/>
</dbReference>
<dbReference type="InterPro" id="IPR044684">
    <property type="entry name" value="STR17/STR18/HARC1-like"/>
</dbReference>
<reference evidence="3" key="1">
    <citation type="submission" date="2025-08" db="UniProtKB">
        <authorList>
            <consortium name="RefSeq"/>
        </authorList>
    </citation>
    <scope>IDENTIFICATION</scope>
    <source>
        <tissue evidence="3">Etiolated seedlings</tissue>
    </source>
</reference>
<dbReference type="Gene3D" id="3.40.250.10">
    <property type="entry name" value="Rhodanese-like domain"/>
    <property type="match status" value="1"/>
</dbReference>
<proteinExistence type="predicted"/>
<evidence type="ECO:0000259" key="1">
    <source>
        <dbReference type="PROSITE" id="PS50206"/>
    </source>
</evidence>
<dbReference type="Proteomes" id="UP000087171">
    <property type="component" value="Unplaced"/>
</dbReference>
<accession>A0A1S2Z1E5</accession>
<gene>
    <name evidence="3" type="primary">LOC101490889</name>
</gene>
<dbReference type="RefSeq" id="XP_004513263.1">
    <property type="nucleotide sequence ID" value="XM_004513206.3"/>
</dbReference>
<dbReference type="PaxDb" id="3827-XP_004513263.1"/>
<evidence type="ECO:0000313" key="3">
    <source>
        <dbReference type="RefSeq" id="XP_004513263.1"/>
    </source>
</evidence>
<dbReference type="PROSITE" id="PS50206">
    <property type="entry name" value="RHODANESE_3"/>
    <property type="match status" value="1"/>
</dbReference>
<dbReference type="GeneID" id="101490889"/>
<keyword evidence="2" id="KW-1185">Reference proteome</keyword>
<dbReference type="SUPFAM" id="SSF52821">
    <property type="entry name" value="Rhodanese/Cell cycle control phosphatase"/>
    <property type="match status" value="1"/>
</dbReference>
<dbReference type="AlphaFoldDB" id="A0A1S2Z1E5"/>
<dbReference type="PANTHER" id="PTHR44542">
    <property type="entry name" value="THIOSULFATE SULFURTRANSFERASE 18"/>
    <property type="match status" value="1"/>
</dbReference>
<dbReference type="PANTHER" id="PTHR44542:SF14">
    <property type="entry name" value="PROTEIN HIGH ARSENIC CONTENT 1, MITOCHONDRIAL-RELATED"/>
    <property type="match status" value="1"/>
</dbReference>
<dbReference type="Pfam" id="PF00581">
    <property type="entry name" value="Rhodanese"/>
    <property type="match status" value="1"/>
</dbReference>
<evidence type="ECO:0000313" key="2">
    <source>
        <dbReference type="Proteomes" id="UP000087171"/>
    </source>
</evidence>
<sequence length="136" mass="15036">MDATKDHQNILTLDVHAAKDLLDSSGYHYLDVRSVEEFKKSHVENAINVPYMFITEAGRVQNPDFVKQVAEIYKSEDHLIVACNSGGRSSRACVDLLNSGYEHIINMGGGYSGWVDAGFAGNIPAEELKTSCKFRP</sequence>
<feature type="domain" description="Rhodanese" evidence="1">
    <location>
        <begin position="23"/>
        <end position="123"/>
    </location>
</feature>
<protein>
    <submittedName>
        <fullName evidence="3">Protein HIGH ARSENIC CONTENT 1, mitochondrial</fullName>
    </submittedName>
</protein>
<dbReference type="KEGG" id="cam:101490889"/>
<dbReference type="SMART" id="SM00450">
    <property type="entry name" value="RHOD"/>
    <property type="match status" value="1"/>
</dbReference>
<dbReference type="STRING" id="3827.A0A1S2Z1E5"/>